<dbReference type="PANTHER" id="PTHR47968">
    <property type="entry name" value="CENTROMERE PROTEIN E"/>
    <property type="match status" value="1"/>
</dbReference>
<comment type="subcellular location">
    <subcellularLocation>
        <location evidence="1">Cytoplasm</location>
        <location evidence="1">Cytoskeleton</location>
    </subcellularLocation>
</comment>
<dbReference type="GeneID" id="108739908"/>
<dbReference type="InterPro" id="IPR019821">
    <property type="entry name" value="Kinesin_motor_CS"/>
</dbReference>
<evidence type="ECO:0000256" key="6">
    <source>
        <dbReference type="RuleBase" id="RU000394"/>
    </source>
</evidence>
<keyword evidence="4" id="KW-0206">Cytoskeleton</keyword>
<comment type="similarity">
    <text evidence="5 6">Belongs to the TRAFAC class myosin-kinesin ATPase superfamily. Kinesin family.</text>
</comment>
<dbReference type="InterPro" id="IPR027417">
    <property type="entry name" value="P-loop_NTPase"/>
</dbReference>
<dbReference type="GO" id="GO:0008017">
    <property type="term" value="F:microtubule binding"/>
    <property type="evidence" value="ECO:0007669"/>
    <property type="project" value="InterPro"/>
</dbReference>
<dbReference type="Gene3D" id="3.40.850.10">
    <property type="entry name" value="Kinesin motor domain"/>
    <property type="match status" value="1"/>
</dbReference>
<dbReference type="RefSeq" id="XP_018329518.1">
    <property type="nucleotide sequence ID" value="XM_018474016.1"/>
</dbReference>
<dbReference type="GO" id="GO:0005874">
    <property type="term" value="C:microtubule"/>
    <property type="evidence" value="ECO:0007669"/>
    <property type="project" value="UniProtKB-KW"/>
</dbReference>
<dbReference type="PANTHER" id="PTHR47968:SF50">
    <property type="entry name" value="KINESIN-LIKE PROTEIN"/>
    <property type="match status" value="1"/>
</dbReference>
<accession>A0A1W4XAT2</accession>
<dbReference type="InterPro" id="IPR001752">
    <property type="entry name" value="Kinesin_motor_dom"/>
</dbReference>
<feature type="binding site" evidence="5">
    <location>
        <begin position="112"/>
        <end position="119"/>
    </location>
    <ligand>
        <name>ATP</name>
        <dbReference type="ChEBI" id="CHEBI:30616"/>
    </ligand>
</feature>
<dbReference type="GO" id="GO:0003777">
    <property type="term" value="F:microtubule motor activity"/>
    <property type="evidence" value="ECO:0007669"/>
    <property type="project" value="InterPro"/>
</dbReference>
<dbReference type="FunFam" id="3.40.850.10:FF:000082">
    <property type="entry name" value="OSM3-like kinesin"/>
    <property type="match status" value="1"/>
</dbReference>
<dbReference type="SUPFAM" id="SSF52540">
    <property type="entry name" value="P-loop containing nucleoside triphosphate hydrolases"/>
    <property type="match status" value="1"/>
</dbReference>
<dbReference type="PROSITE" id="PS00411">
    <property type="entry name" value="KINESIN_MOTOR_1"/>
    <property type="match status" value="1"/>
</dbReference>
<organism evidence="9 10">
    <name type="scientific">Agrilus planipennis</name>
    <name type="common">Emerald ash borer</name>
    <name type="synonym">Agrilus marcopoli</name>
    <dbReference type="NCBI Taxonomy" id="224129"/>
    <lineage>
        <taxon>Eukaryota</taxon>
        <taxon>Metazoa</taxon>
        <taxon>Ecdysozoa</taxon>
        <taxon>Arthropoda</taxon>
        <taxon>Hexapoda</taxon>
        <taxon>Insecta</taxon>
        <taxon>Pterygota</taxon>
        <taxon>Neoptera</taxon>
        <taxon>Endopterygota</taxon>
        <taxon>Coleoptera</taxon>
        <taxon>Polyphaga</taxon>
        <taxon>Elateriformia</taxon>
        <taxon>Buprestoidea</taxon>
        <taxon>Buprestidae</taxon>
        <taxon>Agrilinae</taxon>
        <taxon>Agrilus</taxon>
    </lineage>
</organism>
<evidence type="ECO:0000256" key="2">
    <source>
        <dbReference type="ARBA" id="ARBA00022741"/>
    </source>
</evidence>
<dbReference type="FunCoup" id="A0A1W4XAT2">
    <property type="interactions" value="842"/>
</dbReference>
<keyword evidence="6" id="KW-0493">Microtubule</keyword>
<dbReference type="PRINTS" id="PR00380">
    <property type="entry name" value="KINESINHEAVY"/>
</dbReference>
<dbReference type="PROSITE" id="PS50067">
    <property type="entry name" value="KINESIN_MOTOR_2"/>
    <property type="match status" value="1"/>
</dbReference>
<evidence type="ECO:0000256" key="5">
    <source>
        <dbReference type="PROSITE-ProRule" id="PRU00283"/>
    </source>
</evidence>
<dbReference type="AlphaFoldDB" id="A0A1W4XAT2"/>
<dbReference type="KEGG" id="apln:108739908"/>
<keyword evidence="3 5" id="KW-0067">ATP-binding</keyword>
<evidence type="ECO:0000313" key="9">
    <source>
        <dbReference type="Proteomes" id="UP000192223"/>
    </source>
</evidence>
<dbReference type="InterPro" id="IPR036961">
    <property type="entry name" value="Kinesin_motor_dom_sf"/>
</dbReference>
<dbReference type="Proteomes" id="UP000192223">
    <property type="component" value="Unplaced"/>
</dbReference>
<evidence type="ECO:0000259" key="8">
    <source>
        <dbReference type="PROSITE" id="PS50067"/>
    </source>
</evidence>
<keyword evidence="4" id="KW-0963">Cytoplasm</keyword>
<keyword evidence="2 5" id="KW-0547">Nucleotide-binding</keyword>
<dbReference type="GO" id="GO:0000278">
    <property type="term" value="P:mitotic cell cycle"/>
    <property type="evidence" value="ECO:0007669"/>
    <property type="project" value="TreeGrafter"/>
</dbReference>
<evidence type="ECO:0000256" key="3">
    <source>
        <dbReference type="ARBA" id="ARBA00022840"/>
    </source>
</evidence>
<name>A0A1W4XAT2_AGRPL</name>
<dbReference type="GO" id="GO:0007018">
    <property type="term" value="P:microtubule-based movement"/>
    <property type="evidence" value="ECO:0007669"/>
    <property type="project" value="InterPro"/>
</dbReference>
<protein>
    <recommendedName>
        <fullName evidence="6">Kinesin-like protein</fullName>
    </recommendedName>
</protein>
<keyword evidence="9" id="KW-1185">Reference proteome</keyword>
<feature type="coiled-coil region" evidence="7">
    <location>
        <begin position="414"/>
        <end position="508"/>
    </location>
</feature>
<gene>
    <name evidence="10" type="primary">LOC108739908</name>
</gene>
<dbReference type="InParanoid" id="A0A1W4XAT2"/>
<evidence type="ECO:0000256" key="4">
    <source>
        <dbReference type="ARBA" id="ARBA00023212"/>
    </source>
</evidence>
<evidence type="ECO:0000313" key="10">
    <source>
        <dbReference type="RefSeq" id="XP_018329518.1"/>
    </source>
</evidence>
<keyword evidence="5 6" id="KW-0505">Motor protein</keyword>
<dbReference type="SMART" id="SM00129">
    <property type="entry name" value="KISc"/>
    <property type="match status" value="1"/>
</dbReference>
<dbReference type="CTD" id="38611"/>
<feature type="domain" description="Kinesin motor" evidence="8">
    <location>
        <begin position="23"/>
        <end position="353"/>
    </location>
</feature>
<reference evidence="10" key="1">
    <citation type="submission" date="2025-08" db="UniProtKB">
        <authorList>
            <consortium name="RefSeq"/>
        </authorList>
    </citation>
    <scope>IDENTIFICATION</scope>
    <source>
        <tissue evidence="10">Entire body</tissue>
    </source>
</reference>
<dbReference type="OrthoDB" id="3176171at2759"/>
<sequence>MGEKKHIMKKEMELRGKESVEENICVVTRVRPLSSKEVETNCPNIVSVDIENRMLSITKPGESTNNKPRTFTFSFDYIFPETSSQMDVYRNVAKPIVDKVLEGYNGTLIAYGQTGTGKTFTMSGDDDPSMQGIIPNTFNHIFSKISSTTEDIIFAISVSYLEIYNEEVKDLLAGKNDKKLKMYENEDGAVYVKDAICLAVDSVESITELMRRGNANRKTRATLMNDRSSRSHAIFMINIEQRCQGDNTMVLGKLNLVDLAGSERLIRTQATGDGLKEATNINQSLSVLSNVIATLAEGKGGHVPYRSSKLTRLLQNSLGGNSKTTIIATVSPASMDFEETHSTLRYAARCKLIKNRAVINRTSSTGLIAQFEAELQKLEMELALVSAHEKEEIEMINSNHNMKRVKCSKQKISTPEIDEEVKRQEEELKSTEEQKNDLLSRISSIQKLILVGGENLIEKAKRQQFLLESSDAELKNLDKSHKHLQEELEKKGAERIDVEEKYNTLQEEDTELTKKILKCQEQLSAIKEEYAIKEHEYQRDEEALIDSNRLLLREVQLANVMTAQYIPKEYWRTIESNVQWNKETLEFQTRGVAYTGNNMQQGRGDNGSNVPYAYGMNRPYGEYHRKPRIRHSSVPRPRRYIYMTKGSRAQ</sequence>
<proteinExistence type="inferred from homology"/>
<dbReference type="Pfam" id="PF00225">
    <property type="entry name" value="Kinesin"/>
    <property type="match status" value="1"/>
</dbReference>
<dbReference type="InterPro" id="IPR027640">
    <property type="entry name" value="Kinesin-like_fam"/>
</dbReference>
<evidence type="ECO:0000256" key="7">
    <source>
        <dbReference type="SAM" id="Coils"/>
    </source>
</evidence>
<dbReference type="GO" id="GO:0005524">
    <property type="term" value="F:ATP binding"/>
    <property type="evidence" value="ECO:0007669"/>
    <property type="project" value="UniProtKB-UniRule"/>
</dbReference>
<keyword evidence="7" id="KW-0175">Coiled coil</keyword>
<dbReference type="STRING" id="224129.A0A1W4XAT2"/>
<evidence type="ECO:0000256" key="1">
    <source>
        <dbReference type="ARBA" id="ARBA00004245"/>
    </source>
</evidence>